<dbReference type="InterPro" id="IPR014716">
    <property type="entry name" value="Fibrinogen_a/b/g_C_1"/>
</dbReference>
<feature type="compositionally biased region" description="Polar residues" evidence="3">
    <location>
        <begin position="326"/>
        <end position="336"/>
    </location>
</feature>
<evidence type="ECO:0000313" key="6">
    <source>
        <dbReference type="EMBL" id="GFR80128.1"/>
    </source>
</evidence>
<proteinExistence type="predicted"/>
<evidence type="ECO:0000256" key="1">
    <source>
        <dbReference type="ARBA" id="ARBA00023157"/>
    </source>
</evidence>
<dbReference type="Gene3D" id="3.90.215.10">
    <property type="entry name" value="Gamma Fibrinogen, chain A, domain 1"/>
    <property type="match status" value="2"/>
</dbReference>
<organism evidence="6 7">
    <name type="scientific">Elysia marginata</name>
    <dbReference type="NCBI Taxonomy" id="1093978"/>
    <lineage>
        <taxon>Eukaryota</taxon>
        <taxon>Metazoa</taxon>
        <taxon>Spiralia</taxon>
        <taxon>Lophotrochozoa</taxon>
        <taxon>Mollusca</taxon>
        <taxon>Gastropoda</taxon>
        <taxon>Heterobranchia</taxon>
        <taxon>Euthyneura</taxon>
        <taxon>Panpulmonata</taxon>
        <taxon>Sacoglossa</taxon>
        <taxon>Placobranchoidea</taxon>
        <taxon>Plakobranchidae</taxon>
        <taxon>Elysia</taxon>
    </lineage>
</organism>
<dbReference type="EMBL" id="BMAT01008204">
    <property type="protein sequence ID" value="GFR80128.1"/>
    <property type="molecule type" value="Genomic_DNA"/>
</dbReference>
<protein>
    <submittedName>
        <fullName evidence="6">Angiopoietin-related protein 1</fullName>
    </submittedName>
</protein>
<keyword evidence="7" id="KW-1185">Reference proteome</keyword>
<feature type="region of interest" description="Disordered" evidence="3">
    <location>
        <begin position="308"/>
        <end position="346"/>
    </location>
</feature>
<dbReference type="InterPro" id="IPR002181">
    <property type="entry name" value="Fibrinogen_a/b/g_C_dom"/>
</dbReference>
<feature type="chain" id="PRO_5044011136" evidence="4">
    <location>
        <begin position="24"/>
        <end position="524"/>
    </location>
</feature>
<evidence type="ECO:0000256" key="2">
    <source>
        <dbReference type="SAM" id="Coils"/>
    </source>
</evidence>
<sequence length="524" mass="59583">MLSHTGQLLVAAWLQCIFVPAVAGSPESQCSAIFHVWQPGQDALQMIHNFDLKMNNLTSFTRAEILETKARLSEELSRVQNWTHAVDKRVFQLQIDRMDDEMMQLKFSAGSAKVKMQLDRVNRRVADLERSIYNVESKMQGGGNTPFRPPDHSRPQQQGITEDLEYMLKNSISDLKSEWILLKRDIEYLKKETATLSSKQAQLTNDTVSLKFSLGLTNADNRRLETRLLTMSDQQDKLDSKFEEVTIDTESIKRKLEEDRLADAHRGANLIALQARLSAVENNLKDIQRELDSKPSPDTVLVLGQEDAREKTHWTGLEAEEGVPRKQSSGDGSAQQAGREGAQHQEGIFPKGKRTIVISMFTTAKKFTKVGFLYTLIQRRIDGTLGFNRGWSEYKHGFGNPYGEIWVGNELIHLLSTQVKGEKDNYRLFVGGFTGSAGDSLSYHNMMAFSTEDVDNDLHERHCAAENKGGWWYSSCFYSQLNGLYHTAWYSQTNYADGIVWYTLKDSEFYSLKKVEMKLKPLPV</sequence>
<dbReference type="Proteomes" id="UP000762676">
    <property type="component" value="Unassembled WGS sequence"/>
</dbReference>
<dbReference type="PROSITE" id="PS00514">
    <property type="entry name" value="FIBRINOGEN_C_1"/>
    <property type="match status" value="1"/>
</dbReference>
<dbReference type="InterPro" id="IPR036056">
    <property type="entry name" value="Fibrinogen-like_C"/>
</dbReference>
<dbReference type="SMART" id="SM00186">
    <property type="entry name" value="FBG"/>
    <property type="match status" value="1"/>
</dbReference>
<name>A0AAV4G3K5_9GAST</name>
<dbReference type="PANTHER" id="PTHR19143">
    <property type="entry name" value="FIBRINOGEN/TENASCIN/ANGIOPOEITIN"/>
    <property type="match status" value="1"/>
</dbReference>
<keyword evidence="1" id="KW-1015">Disulfide bond</keyword>
<dbReference type="PROSITE" id="PS51406">
    <property type="entry name" value="FIBRINOGEN_C_2"/>
    <property type="match status" value="1"/>
</dbReference>
<dbReference type="GO" id="GO:0005615">
    <property type="term" value="C:extracellular space"/>
    <property type="evidence" value="ECO:0007669"/>
    <property type="project" value="TreeGrafter"/>
</dbReference>
<keyword evidence="2" id="KW-0175">Coiled coil</keyword>
<dbReference type="AlphaFoldDB" id="A0AAV4G3K5"/>
<feature type="region of interest" description="Disordered" evidence="3">
    <location>
        <begin position="138"/>
        <end position="157"/>
    </location>
</feature>
<evidence type="ECO:0000256" key="4">
    <source>
        <dbReference type="SAM" id="SignalP"/>
    </source>
</evidence>
<evidence type="ECO:0000259" key="5">
    <source>
        <dbReference type="PROSITE" id="PS51406"/>
    </source>
</evidence>
<dbReference type="InterPro" id="IPR020837">
    <property type="entry name" value="Fibrinogen_CS"/>
</dbReference>
<dbReference type="Pfam" id="PF00147">
    <property type="entry name" value="Fibrinogen_C"/>
    <property type="match status" value="1"/>
</dbReference>
<dbReference type="InterPro" id="IPR050373">
    <property type="entry name" value="Fibrinogen_C-term_domain"/>
</dbReference>
<keyword evidence="4" id="KW-0732">Signal</keyword>
<dbReference type="CDD" id="cd00087">
    <property type="entry name" value="FReD"/>
    <property type="match status" value="1"/>
</dbReference>
<feature type="signal peptide" evidence="4">
    <location>
        <begin position="1"/>
        <end position="23"/>
    </location>
</feature>
<feature type="coiled-coil region" evidence="2">
    <location>
        <begin position="111"/>
        <end position="138"/>
    </location>
</feature>
<accession>A0AAV4G3K5</accession>
<comment type="caution">
    <text evidence="6">The sequence shown here is derived from an EMBL/GenBank/DDBJ whole genome shotgun (WGS) entry which is preliminary data.</text>
</comment>
<gene>
    <name evidence="6" type="ORF">ElyMa_004038000</name>
</gene>
<evidence type="ECO:0000256" key="3">
    <source>
        <dbReference type="SAM" id="MobiDB-lite"/>
    </source>
</evidence>
<feature type="domain" description="Fibrinogen C-terminal" evidence="5">
    <location>
        <begin position="325"/>
        <end position="523"/>
    </location>
</feature>
<reference evidence="6 7" key="1">
    <citation type="journal article" date="2021" name="Elife">
        <title>Chloroplast acquisition without the gene transfer in kleptoplastic sea slugs, Plakobranchus ocellatus.</title>
        <authorList>
            <person name="Maeda T."/>
            <person name="Takahashi S."/>
            <person name="Yoshida T."/>
            <person name="Shimamura S."/>
            <person name="Takaki Y."/>
            <person name="Nagai Y."/>
            <person name="Toyoda A."/>
            <person name="Suzuki Y."/>
            <person name="Arimoto A."/>
            <person name="Ishii H."/>
            <person name="Satoh N."/>
            <person name="Nishiyama T."/>
            <person name="Hasebe M."/>
            <person name="Maruyama T."/>
            <person name="Minagawa J."/>
            <person name="Obokata J."/>
            <person name="Shigenobu S."/>
        </authorList>
    </citation>
    <scope>NUCLEOTIDE SEQUENCE [LARGE SCALE GENOMIC DNA]</scope>
</reference>
<dbReference type="SUPFAM" id="SSF56496">
    <property type="entry name" value="Fibrinogen C-terminal domain-like"/>
    <property type="match status" value="1"/>
</dbReference>
<evidence type="ECO:0000313" key="7">
    <source>
        <dbReference type="Proteomes" id="UP000762676"/>
    </source>
</evidence>